<dbReference type="GO" id="GO:0005524">
    <property type="term" value="F:ATP binding"/>
    <property type="evidence" value="ECO:0007669"/>
    <property type="project" value="UniProtKB-UniRule"/>
</dbReference>
<name>A0ABD0RRY3_CIRMR</name>
<keyword evidence="1" id="KW-0067">ATP-binding</keyword>
<dbReference type="GO" id="GO:0016301">
    <property type="term" value="F:kinase activity"/>
    <property type="evidence" value="ECO:0007669"/>
    <property type="project" value="UniProtKB-UniRule"/>
</dbReference>
<accession>A0ABD0RRY3</accession>
<feature type="non-terminal residue" evidence="4">
    <location>
        <position position="1"/>
    </location>
</feature>
<keyword evidence="1" id="KW-0808">Transferase</keyword>
<protein>
    <recommendedName>
        <fullName evidence="3">PIPK domain-containing protein</fullName>
    </recommendedName>
</protein>
<dbReference type="EMBL" id="JAMKFB020000002">
    <property type="protein sequence ID" value="KAL0200568.1"/>
    <property type="molecule type" value="Genomic_DNA"/>
</dbReference>
<dbReference type="InterPro" id="IPR002498">
    <property type="entry name" value="PInositol-4-P-4/5-kinase_core"/>
</dbReference>
<keyword evidence="5" id="KW-1185">Reference proteome</keyword>
<dbReference type="Gene3D" id="3.30.800.10">
    <property type="entry name" value="Phosphatidylinositol Phosphate Kinase II Beta"/>
    <property type="match status" value="1"/>
</dbReference>
<comment type="caution">
    <text evidence="4">The sequence shown here is derived from an EMBL/GenBank/DDBJ whole genome shotgun (WGS) entry which is preliminary data.</text>
</comment>
<keyword evidence="1" id="KW-0418">Kinase</keyword>
<dbReference type="Pfam" id="PF01504">
    <property type="entry name" value="PIP5K"/>
    <property type="match status" value="1"/>
</dbReference>
<dbReference type="InterPro" id="IPR027484">
    <property type="entry name" value="PInositol-4-P-5-kinase_N"/>
</dbReference>
<organism evidence="4 5">
    <name type="scientific">Cirrhinus mrigala</name>
    <name type="common">Mrigala</name>
    <dbReference type="NCBI Taxonomy" id="683832"/>
    <lineage>
        <taxon>Eukaryota</taxon>
        <taxon>Metazoa</taxon>
        <taxon>Chordata</taxon>
        <taxon>Craniata</taxon>
        <taxon>Vertebrata</taxon>
        <taxon>Euteleostomi</taxon>
        <taxon>Actinopterygii</taxon>
        <taxon>Neopterygii</taxon>
        <taxon>Teleostei</taxon>
        <taxon>Ostariophysi</taxon>
        <taxon>Cypriniformes</taxon>
        <taxon>Cyprinidae</taxon>
        <taxon>Labeoninae</taxon>
        <taxon>Labeonini</taxon>
        <taxon>Cirrhinus</taxon>
    </lineage>
</organism>
<evidence type="ECO:0000313" key="5">
    <source>
        <dbReference type="Proteomes" id="UP001529510"/>
    </source>
</evidence>
<dbReference type="Proteomes" id="UP001529510">
    <property type="component" value="Unassembled WGS sequence"/>
</dbReference>
<sequence length="51" mass="5900">NSLTRRAPIPSDAQGRSGARFHTSYNKRYVIKIITSEDVAEMHNILKKYHQ</sequence>
<feature type="non-terminal residue" evidence="4">
    <location>
        <position position="51"/>
    </location>
</feature>
<evidence type="ECO:0000313" key="4">
    <source>
        <dbReference type="EMBL" id="KAL0200568.1"/>
    </source>
</evidence>
<evidence type="ECO:0000256" key="1">
    <source>
        <dbReference type="PROSITE-ProRule" id="PRU00781"/>
    </source>
</evidence>
<dbReference type="SUPFAM" id="SSF56104">
    <property type="entry name" value="SAICAR synthase-like"/>
    <property type="match status" value="1"/>
</dbReference>
<feature type="domain" description="PIPK" evidence="3">
    <location>
        <begin position="1"/>
        <end position="51"/>
    </location>
</feature>
<dbReference type="PROSITE" id="PS51455">
    <property type="entry name" value="PIPK"/>
    <property type="match status" value="1"/>
</dbReference>
<keyword evidence="1" id="KW-0547">Nucleotide-binding</keyword>
<gene>
    <name evidence="4" type="ORF">M9458_003755</name>
</gene>
<feature type="region of interest" description="Disordered" evidence="2">
    <location>
        <begin position="1"/>
        <end position="20"/>
    </location>
</feature>
<reference evidence="4 5" key="1">
    <citation type="submission" date="2024-05" db="EMBL/GenBank/DDBJ databases">
        <title>Genome sequencing and assembly of Indian major carp, Cirrhinus mrigala (Hamilton, 1822).</title>
        <authorList>
            <person name="Mohindra V."/>
            <person name="Chowdhury L.M."/>
            <person name="Lal K."/>
            <person name="Jena J.K."/>
        </authorList>
    </citation>
    <scope>NUCLEOTIDE SEQUENCE [LARGE SCALE GENOMIC DNA]</scope>
    <source>
        <strain evidence="4">CM1030</strain>
        <tissue evidence="4">Blood</tissue>
    </source>
</reference>
<evidence type="ECO:0000256" key="2">
    <source>
        <dbReference type="SAM" id="MobiDB-lite"/>
    </source>
</evidence>
<dbReference type="GO" id="GO:0046488">
    <property type="term" value="P:phosphatidylinositol metabolic process"/>
    <property type="evidence" value="ECO:0007669"/>
    <property type="project" value="UniProtKB-UniRule"/>
</dbReference>
<proteinExistence type="predicted"/>
<evidence type="ECO:0000259" key="3">
    <source>
        <dbReference type="PROSITE" id="PS51455"/>
    </source>
</evidence>
<dbReference type="AlphaFoldDB" id="A0ABD0RRY3"/>